<feature type="domain" description="HTH merR-type" evidence="1">
    <location>
        <begin position="17"/>
        <end position="75"/>
    </location>
</feature>
<evidence type="ECO:0000313" key="4">
    <source>
        <dbReference type="Proteomes" id="UP000237923"/>
    </source>
</evidence>
<sequence length="146" mass="16801">MDNCSPSHKKTAFDKLQFGIGDLARMTGVSTRQLRYWEKQGYVKALDRNDEQESRLYGFRAFLKVSIIKQHIDDGDTLRTAVIHADEHIDSAMITKHIMKQAFQGLEDFQGTVAVNMGYFDDDETQLLYVFLEDGKAKYRVVDSKK</sequence>
<reference evidence="2 5" key="2">
    <citation type="submission" date="2018-02" db="EMBL/GenBank/DDBJ databases">
        <authorList>
            <person name="Rodrigo-Torres L."/>
            <person name="Arahal R. D."/>
            <person name="Lucena T."/>
        </authorList>
    </citation>
    <scope>NUCLEOTIDE SEQUENCE [LARGE SCALE GENOMIC DNA]</scope>
    <source>
        <strain evidence="2 5">CECT 8486</strain>
    </source>
</reference>
<evidence type="ECO:0000313" key="5">
    <source>
        <dbReference type="Proteomes" id="UP000239237"/>
    </source>
</evidence>
<dbReference type="EMBL" id="OKQR01000006">
    <property type="protein sequence ID" value="SPD94880.1"/>
    <property type="molecule type" value="Genomic_DNA"/>
</dbReference>
<keyword evidence="5" id="KW-1185">Reference proteome</keyword>
<dbReference type="AlphaFoldDB" id="A0A2N9KFZ4"/>
<proteinExistence type="predicted"/>
<dbReference type="PROSITE" id="PS50937">
    <property type="entry name" value="HTH_MERR_2"/>
    <property type="match status" value="1"/>
</dbReference>
<evidence type="ECO:0000313" key="3">
    <source>
        <dbReference type="EMBL" id="SPE09743.1"/>
    </source>
</evidence>
<evidence type="ECO:0000313" key="2">
    <source>
        <dbReference type="EMBL" id="SPD94880.1"/>
    </source>
</evidence>
<dbReference type="GO" id="GO:0006355">
    <property type="term" value="P:regulation of DNA-templated transcription"/>
    <property type="evidence" value="ECO:0007669"/>
    <property type="project" value="InterPro"/>
</dbReference>
<accession>A0A2N9KFZ4</accession>
<dbReference type="SUPFAM" id="SSF46955">
    <property type="entry name" value="Putative DNA-binding domain"/>
    <property type="match status" value="1"/>
</dbReference>
<name>A0A2N9KFZ4_9LACO</name>
<dbReference type="CDD" id="cd01105">
    <property type="entry name" value="HTH_GlnR-like"/>
    <property type="match status" value="1"/>
</dbReference>
<dbReference type="Gene3D" id="1.10.1660.10">
    <property type="match status" value="1"/>
</dbReference>
<organism evidence="3 4">
    <name type="scientific">Leuconostoc suionicum</name>
    <dbReference type="NCBI Taxonomy" id="1511761"/>
    <lineage>
        <taxon>Bacteria</taxon>
        <taxon>Bacillati</taxon>
        <taxon>Bacillota</taxon>
        <taxon>Bacilli</taxon>
        <taxon>Lactobacillales</taxon>
        <taxon>Lactobacillaceae</taxon>
        <taxon>Leuconostoc</taxon>
    </lineage>
</organism>
<dbReference type="EMBL" id="OKQU01000005">
    <property type="protein sequence ID" value="SPE09743.1"/>
    <property type="molecule type" value="Genomic_DNA"/>
</dbReference>
<gene>
    <name evidence="2" type="ORF">LES8486_01937</name>
    <name evidence="3" type="ORF">LES9216_01937</name>
</gene>
<reference evidence="3 4" key="1">
    <citation type="submission" date="2018-02" db="EMBL/GenBank/DDBJ databases">
        <authorList>
            <person name="Cohen D.B."/>
            <person name="Kent A.D."/>
        </authorList>
    </citation>
    <scope>NUCLEOTIDE SEQUENCE [LARGE SCALE GENOMIC DNA]</scope>
    <source>
        <strain evidence="3 4">CECT 9216</strain>
    </source>
</reference>
<dbReference type="InterPro" id="IPR000551">
    <property type="entry name" value="MerR-type_HTH_dom"/>
</dbReference>
<dbReference type="Pfam" id="PF00376">
    <property type="entry name" value="MerR"/>
    <property type="match status" value="1"/>
</dbReference>
<dbReference type="Proteomes" id="UP000237923">
    <property type="component" value="Unassembled WGS sequence"/>
</dbReference>
<dbReference type="SMART" id="SM00422">
    <property type="entry name" value="HTH_MERR"/>
    <property type="match status" value="1"/>
</dbReference>
<protein>
    <submittedName>
        <fullName evidence="3">MerR family regulatory protein</fullName>
    </submittedName>
</protein>
<dbReference type="InterPro" id="IPR009061">
    <property type="entry name" value="DNA-bd_dom_put_sf"/>
</dbReference>
<dbReference type="GO" id="GO:0003677">
    <property type="term" value="F:DNA binding"/>
    <property type="evidence" value="ECO:0007669"/>
    <property type="project" value="InterPro"/>
</dbReference>
<dbReference type="RefSeq" id="WP_105299872.1">
    <property type="nucleotide sequence ID" value="NZ_CAURUR010000005.1"/>
</dbReference>
<evidence type="ECO:0000259" key="1">
    <source>
        <dbReference type="PROSITE" id="PS50937"/>
    </source>
</evidence>
<dbReference type="Proteomes" id="UP000239237">
    <property type="component" value="Unassembled WGS sequence"/>
</dbReference>